<dbReference type="EMBL" id="QMEU01000005">
    <property type="protein sequence ID" value="RAU99300.1"/>
    <property type="molecule type" value="Genomic_DNA"/>
</dbReference>
<dbReference type="Proteomes" id="UP000250347">
    <property type="component" value="Unassembled WGS sequence"/>
</dbReference>
<dbReference type="AlphaFoldDB" id="A0A329KV87"/>
<gene>
    <name evidence="1" type="ORF">DQP58_03225</name>
</gene>
<evidence type="ECO:0000313" key="1">
    <source>
        <dbReference type="EMBL" id="RAU99300.1"/>
    </source>
</evidence>
<reference evidence="1 2" key="1">
    <citation type="submission" date="2018-06" db="EMBL/GenBank/DDBJ databases">
        <title>NTM in soil in Japan.</title>
        <authorList>
            <person name="Ohya K."/>
        </authorList>
    </citation>
    <scope>NUCLEOTIDE SEQUENCE [LARGE SCALE GENOMIC DNA]</scope>
    <source>
        <strain evidence="1 2">GF76</strain>
    </source>
</reference>
<name>A0A329KV87_9MYCO</name>
<organism evidence="1 2">
    <name type="scientific">Mycobacterium colombiense</name>
    <dbReference type="NCBI Taxonomy" id="339268"/>
    <lineage>
        <taxon>Bacteria</taxon>
        <taxon>Bacillati</taxon>
        <taxon>Actinomycetota</taxon>
        <taxon>Actinomycetes</taxon>
        <taxon>Mycobacteriales</taxon>
        <taxon>Mycobacteriaceae</taxon>
        <taxon>Mycobacterium</taxon>
        <taxon>Mycobacterium avium complex (MAC)</taxon>
    </lineage>
</organism>
<comment type="caution">
    <text evidence="1">The sequence shown here is derived from an EMBL/GenBank/DDBJ whole genome shotgun (WGS) entry which is preliminary data.</text>
</comment>
<accession>A0A329KV87</accession>
<sequence length="70" mass="7530">MTDDDVGEQEVTYPPKWMKSIRFCGTVVTSARGVDTSTGARVGTWFQSSGLSQGSRDPLALMGTMLSATR</sequence>
<proteinExistence type="predicted"/>
<evidence type="ECO:0000313" key="2">
    <source>
        <dbReference type="Proteomes" id="UP000250347"/>
    </source>
</evidence>
<protein>
    <submittedName>
        <fullName evidence="1">Uncharacterized protein</fullName>
    </submittedName>
</protein>